<name>A0A5J9TBW3_9POAL</name>
<dbReference type="Pfam" id="PF00646">
    <property type="entry name" value="F-box"/>
    <property type="match status" value="1"/>
</dbReference>
<gene>
    <name evidence="2" type="ORF">EJB05_42098</name>
</gene>
<dbReference type="CDD" id="cd22160">
    <property type="entry name" value="F-box_AtFBL13-like"/>
    <property type="match status" value="1"/>
</dbReference>
<dbReference type="Gramene" id="TVU08687">
    <property type="protein sequence ID" value="TVU08687"/>
    <property type="gene ID" value="EJB05_42098"/>
</dbReference>
<dbReference type="InterPro" id="IPR036047">
    <property type="entry name" value="F-box-like_dom_sf"/>
</dbReference>
<dbReference type="Gene3D" id="1.20.1280.50">
    <property type="match status" value="1"/>
</dbReference>
<keyword evidence="3" id="KW-1185">Reference proteome</keyword>
<comment type="caution">
    <text evidence="2">The sequence shown here is derived from an EMBL/GenBank/DDBJ whole genome shotgun (WGS) entry which is preliminary data.</text>
</comment>
<dbReference type="InterPro" id="IPR053781">
    <property type="entry name" value="F-box_AtFBL13-like"/>
</dbReference>
<evidence type="ECO:0000313" key="3">
    <source>
        <dbReference type="Proteomes" id="UP000324897"/>
    </source>
</evidence>
<dbReference type="PANTHER" id="PTHR34223:SF64">
    <property type="entry name" value="OS11G0201299 PROTEIN"/>
    <property type="match status" value="1"/>
</dbReference>
<dbReference type="AlphaFoldDB" id="A0A5J9TBW3"/>
<dbReference type="PANTHER" id="PTHR34223">
    <property type="entry name" value="OS11G0201299 PROTEIN"/>
    <property type="match status" value="1"/>
</dbReference>
<sequence>MFDEMPHSKKASEGLGADCISALPDALLHHVLGFLQAQEAVRTCMLARRWCHLWESMPVLRVTDVSRVEQVRKFMDHLLLLRDRSNLDTCLLKFAKRSADDEYYVRLWIRHALLCQVRLLSVSGMFVLSNRPLVSQYLTKLQLYGASLLDKFTNFSSCLALRDLEITRCGIASDKIYSRTLERLNCHRCSFPWEVRTCISAPSVISLQLTDWMGRTPFIEDMPLLVTAVVTFGPVCEDCCGNNDPGYCEDSSCAFCYGLDDGSAGSVLLRGFSAARNLKLIAKPEMFILKRDLRWCPIFRKLEILLLSEWCVADDHRALICILRHSPVLKKLTFQLNEKEKPISLLPSKAIFNSVAKSFASENLMSVEIKCHEVDQRVDSILMTLVMCGIPLEKISIQQKNASSQCFSFVCTGFSSVQT</sequence>
<dbReference type="InterPro" id="IPR053197">
    <property type="entry name" value="F-box_SCFL_complex_component"/>
</dbReference>
<dbReference type="SUPFAM" id="SSF52047">
    <property type="entry name" value="RNI-like"/>
    <property type="match status" value="1"/>
</dbReference>
<dbReference type="SUPFAM" id="SSF81383">
    <property type="entry name" value="F-box domain"/>
    <property type="match status" value="1"/>
</dbReference>
<proteinExistence type="predicted"/>
<reference evidence="2 3" key="1">
    <citation type="journal article" date="2019" name="Sci. Rep.">
        <title>A high-quality genome of Eragrostis curvula grass provides insights into Poaceae evolution and supports new strategies to enhance forage quality.</title>
        <authorList>
            <person name="Carballo J."/>
            <person name="Santos B.A.C.M."/>
            <person name="Zappacosta D."/>
            <person name="Garbus I."/>
            <person name="Selva J.P."/>
            <person name="Gallo C.A."/>
            <person name="Diaz A."/>
            <person name="Albertini E."/>
            <person name="Caccamo M."/>
            <person name="Echenique V."/>
        </authorList>
    </citation>
    <scope>NUCLEOTIDE SEQUENCE [LARGE SCALE GENOMIC DNA]</scope>
    <source>
        <strain evidence="3">cv. Victoria</strain>
        <tissue evidence="2">Leaf</tissue>
    </source>
</reference>
<dbReference type="OrthoDB" id="667898at2759"/>
<dbReference type="Proteomes" id="UP000324897">
    <property type="component" value="Chromosome 3"/>
</dbReference>
<dbReference type="EMBL" id="RWGY01000039">
    <property type="protein sequence ID" value="TVU08687.1"/>
    <property type="molecule type" value="Genomic_DNA"/>
</dbReference>
<protein>
    <recommendedName>
        <fullName evidence="1">F-box domain-containing protein</fullName>
    </recommendedName>
</protein>
<dbReference type="InterPro" id="IPR001810">
    <property type="entry name" value="F-box_dom"/>
</dbReference>
<organism evidence="2 3">
    <name type="scientific">Eragrostis curvula</name>
    <name type="common">weeping love grass</name>
    <dbReference type="NCBI Taxonomy" id="38414"/>
    <lineage>
        <taxon>Eukaryota</taxon>
        <taxon>Viridiplantae</taxon>
        <taxon>Streptophyta</taxon>
        <taxon>Embryophyta</taxon>
        <taxon>Tracheophyta</taxon>
        <taxon>Spermatophyta</taxon>
        <taxon>Magnoliopsida</taxon>
        <taxon>Liliopsida</taxon>
        <taxon>Poales</taxon>
        <taxon>Poaceae</taxon>
        <taxon>PACMAD clade</taxon>
        <taxon>Chloridoideae</taxon>
        <taxon>Eragrostideae</taxon>
        <taxon>Eragrostidinae</taxon>
        <taxon>Eragrostis</taxon>
    </lineage>
</organism>
<evidence type="ECO:0000313" key="2">
    <source>
        <dbReference type="EMBL" id="TVU08687.1"/>
    </source>
</evidence>
<feature type="domain" description="F-box" evidence="1">
    <location>
        <begin position="20"/>
        <end position="59"/>
    </location>
</feature>
<evidence type="ECO:0000259" key="1">
    <source>
        <dbReference type="Pfam" id="PF00646"/>
    </source>
</evidence>
<accession>A0A5J9TBW3</accession>